<accession>A0ABQ8AL39</accession>
<comment type="caution">
    <text evidence="1">The sequence shown here is derived from an EMBL/GenBank/DDBJ whole genome shotgun (WGS) entry which is preliminary data.</text>
</comment>
<protein>
    <submittedName>
        <fullName evidence="1">Uncharacterized protein</fullName>
    </submittedName>
</protein>
<evidence type="ECO:0000313" key="1">
    <source>
        <dbReference type="EMBL" id="KAH0892957.1"/>
    </source>
</evidence>
<organism evidence="1 2">
    <name type="scientific">Brassica napus</name>
    <name type="common">Rape</name>
    <dbReference type="NCBI Taxonomy" id="3708"/>
    <lineage>
        <taxon>Eukaryota</taxon>
        <taxon>Viridiplantae</taxon>
        <taxon>Streptophyta</taxon>
        <taxon>Embryophyta</taxon>
        <taxon>Tracheophyta</taxon>
        <taxon>Spermatophyta</taxon>
        <taxon>Magnoliopsida</taxon>
        <taxon>eudicotyledons</taxon>
        <taxon>Gunneridae</taxon>
        <taxon>Pentapetalae</taxon>
        <taxon>rosids</taxon>
        <taxon>malvids</taxon>
        <taxon>Brassicales</taxon>
        <taxon>Brassicaceae</taxon>
        <taxon>Brassiceae</taxon>
        <taxon>Brassica</taxon>
    </lineage>
</organism>
<name>A0ABQ8AL39_BRANA</name>
<proteinExistence type="predicted"/>
<sequence>MALIQTPSTSPSMRRSGGEISAINRSGSVHRLWRLGTIGFFLRAAIRLSCSSSSLRMNHLRIALAPRF</sequence>
<feature type="non-terminal residue" evidence="1">
    <location>
        <position position="68"/>
    </location>
</feature>
<reference evidence="1 2" key="1">
    <citation type="submission" date="2021-05" db="EMBL/GenBank/DDBJ databases">
        <title>Genome Assembly of Synthetic Allotetraploid Brassica napus Reveals Homoeologous Exchanges between Subgenomes.</title>
        <authorList>
            <person name="Davis J.T."/>
        </authorList>
    </citation>
    <scope>NUCLEOTIDE SEQUENCE [LARGE SCALE GENOMIC DNA]</scope>
    <source>
        <strain evidence="2">cv. Da-Ae</strain>
        <tissue evidence="1">Seedling</tissue>
    </source>
</reference>
<dbReference type="EMBL" id="JAGKQM010000013">
    <property type="protein sequence ID" value="KAH0892957.1"/>
    <property type="molecule type" value="Genomic_DNA"/>
</dbReference>
<gene>
    <name evidence="1" type="ORF">HID58_055386</name>
</gene>
<keyword evidence="2" id="KW-1185">Reference proteome</keyword>
<dbReference type="Proteomes" id="UP000824890">
    <property type="component" value="Unassembled WGS sequence"/>
</dbReference>
<evidence type="ECO:0000313" key="2">
    <source>
        <dbReference type="Proteomes" id="UP000824890"/>
    </source>
</evidence>